<evidence type="ECO:0000313" key="4">
    <source>
        <dbReference type="Proteomes" id="UP000785679"/>
    </source>
</evidence>
<feature type="coiled-coil region" evidence="1">
    <location>
        <begin position="571"/>
        <end position="655"/>
    </location>
</feature>
<feature type="region of interest" description="Disordered" evidence="2">
    <location>
        <begin position="265"/>
        <end position="293"/>
    </location>
</feature>
<feature type="region of interest" description="Disordered" evidence="2">
    <location>
        <begin position="136"/>
        <end position="233"/>
    </location>
</feature>
<feature type="compositionally biased region" description="Polar residues" evidence="2">
    <location>
        <begin position="159"/>
        <end position="173"/>
    </location>
</feature>
<accession>A0A8J8NZ62</accession>
<sequence>MLRLGTYLNFKSIIIVAQMNEHQLSQESLLISRDQELRMHSILDEQLMNMPQTNTNVYRRETYNPANYKGETEYSQQNHFSQELTKNFPQHQPTQYQHYQTYDTAPQYRPIFQDTYYSTQQQQDLVHLPRFTNLNSSAERSRQRGSISSISSLQPRPLNNFNGTQQTLNSYRPGSQRGDSPKNVMTLVAVQPLGSSRPQSKLNQDLELDKQANNEEEEVSEYYDEEEEAEADKKALELQQVSHSSYSVTQSRKVLKESDLVVPKPLEEAKQQSPRQLSMDESSIKQGSTVSKQGLDITQEHNKIVDLQIANTKPNAYSEMGDISGGNKLSEYGRPSEATHYSKYGGAKNAQKKEDKAYLNMQSNLKSLQDKIKDLETKLNRVNAEDTNSLILSQEEPSVESSALLARYNNDMKNRLNTSNHQPPQSKGLTSSTTSVRDKENTCPAPIVAASYYGSAIKSSLKATDEIIPGKKLAWEDLSTNSRGRQSFGKSDRPVSAAFKEQQLPPKLQESAMKANSKRTSLRRDSIGQSPNQSTSSIGSGRKSSQVNNKRKSISRQDSIDRRSSASGFENKTAAEQIKYLRDELNKERRKNIGLERQLEAYQKASSLTGTKEREKLQQKYTDLKSEHKQLMEAFEKSERIRSEQKELIQNLKRDMMKVRTVQILNEEDRASTKVPDSSSPAPIINLEVVQRSHHAGFKQSRNNTKGILNIQASVEDQEMRQTRKKSKSNRSSSKRKMRSRSKGKEEIDGSGTAVGQKKVNRKKSPKVGAKLKRGATIGIK</sequence>
<feature type="region of interest" description="Disordered" evidence="2">
    <location>
        <begin position="481"/>
        <end position="571"/>
    </location>
</feature>
<reference evidence="3" key="1">
    <citation type="submission" date="2019-06" db="EMBL/GenBank/DDBJ databases">
        <authorList>
            <person name="Zheng W."/>
        </authorList>
    </citation>
    <scope>NUCLEOTIDE SEQUENCE</scope>
    <source>
        <strain evidence="3">QDHG01</strain>
    </source>
</reference>
<feature type="region of interest" description="Disordered" evidence="2">
    <location>
        <begin position="414"/>
        <end position="439"/>
    </location>
</feature>
<name>A0A8J8NZ62_HALGN</name>
<comment type="caution">
    <text evidence="3">The sequence shown here is derived from an EMBL/GenBank/DDBJ whole genome shotgun (WGS) entry which is preliminary data.</text>
</comment>
<feature type="compositionally biased region" description="Polar residues" evidence="2">
    <location>
        <begin position="415"/>
        <end position="435"/>
    </location>
</feature>
<feature type="compositionally biased region" description="Low complexity" evidence="2">
    <location>
        <begin position="144"/>
        <end position="158"/>
    </location>
</feature>
<feature type="compositionally biased region" description="Polar residues" evidence="2">
    <location>
        <begin position="193"/>
        <end position="203"/>
    </location>
</feature>
<protein>
    <submittedName>
        <fullName evidence="3">Uncharacterized protein</fullName>
    </submittedName>
</protein>
<proteinExistence type="predicted"/>
<feature type="region of interest" description="Disordered" evidence="2">
    <location>
        <begin position="712"/>
        <end position="781"/>
    </location>
</feature>
<evidence type="ECO:0000313" key="3">
    <source>
        <dbReference type="EMBL" id="TNV82884.1"/>
    </source>
</evidence>
<evidence type="ECO:0000256" key="1">
    <source>
        <dbReference type="SAM" id="Coils"/>
    </source>
</evidence>
<dbReference type="AlphaFoldDB" id="A0A8J8NZ62"/>
<dbReference type="Proteomes" id="UP000785679">
    <property type="component" value="Unassembled WGS sequence"/>
</dbReference>
<feature type="coiled-coil region" evidence="1">
    <location>
        <begin position="358"/>
        <end position="385"/>
    </location>
</feature>
<feature type="compositionally biased region" description="Polar residues" evidence="2">
    <location>
        <begin position="271"/>
        <end position="292"/>
    </location>
</feature>
<feature type="compositionally biased region" description="Basic residues" evidence="2">
    <location>
        <begin position="759"/>
        <end position="774"/>
    </location>
</feature>
<keyword evidence="4" id="KW-1185">Reference proteome</keyword>
<feature type="compositionally biased region" description="Low complexity" evidence="2">
    <location>
        <begin position="534"/>
        <end position="545"/>
    </location>
</feature>
<feature type="compositionally biased region" description="Basic residues" evidence="2">
    <location>
        <begin position="723"/>
        <end position="742"/>
    </location>
</feature>
<feature type="compositionally biased region" description="Acidic residues" evidence="2">
    <location>
        <begin position="214"/>
        <end position="230"/>
    </location>
</feature>
<keyword evidence="1" id="KW-0175">Coiled coil</keyword>
<gene>
    <name evidence="3" type="ORF">FGO68_gene9677</name>
</gene>
<organism evidence="3 4">
    <name type="scientific">Halteria grandinella</name>
    <dbReference type="NCBI Taxonomy" id="5974"/>
    <lineage>
        <taxon>Eukaryota</taxon>
        <taxon>Sar</taxon>
        <taxon>Alveolata</taxon>
        <taxon>Ciliophora</taxon>
        <taxon>Intramacronucleata</taxon>
        <taxon>Spirotrichea</taxon>
        <taxon>Stichotrichia</taxon>
        <taxon>Sporadotrichida</taxon>
        <taxon>Halteriidae</taxon>
        <taxon>Halteria</taxon>
    </lineage>
</organism>
<dbReference type="EMBL" id="RRYP01004410">
    <property type="protein sequence ID" value="TNV82884.1"/>
    <property type="molecule type" value="Genomic_DNA"/>
</dbReference>
<evidence type="ECO:0000256" key="2">
    <source>
        <dbReference type="SAM" id="MobiDB-lite"/>
    </source>
</evidence>